<dbReference type="InterPro" id="IPR025359">
    <property type="entry name" value="SduA_C"/>
</dbReference>
<accession>A0A1D8D5F9</accession>
<gene>
    <name evidence="2" type="ORF">BIU88_10465</name>
</gene>
<feature type="domain" description="Shedu protein SduA C-terminal" evidence="1">
    <location>
        <begin position="211"/>
        <end position="390"/>
    </location>
</feature>
<organism evidence="2 3">
    <name type="scientific">Chlorobaculum limnaeum</name>
    <dbReference type="NCBI Taxonomy" id="274537"/>
    <lineage>
        <taxon>Bacteria</taxon>
        <taxon>Pseudomonadati</taxon>
        <taxon>Chlorobiota</taxon>
        <taxon>Chlorobiia</taxon>
        <taxon>Chlorobiales</taxon>
        <taxon>Chlorobiaceae</taxon>
        <taxon>Chlorobaculum</taxon>
    </lineage>
</organism>
<dbReference type="EMBL" id="CP017305">
    <property type="protein sequence ID" value="AOS84517.1"/>
    <property type="molecule type" value="Genomic_DNA"/>
</dbReference>
<keyword evidence="3" id="KW-1185">Reference proteome</keyword>
<dbReference type="KEGG" id="clz:BIU88_10465"/>
<evidence type="ECO:0000259" key="1">
    <source>
        <dbReference type="Pfam" id="PF14082"/>
    </source>
</evidence>
<protein>
    <recommendedName>
        <fullName evidence="1">Shedu protein SduA C-terminal domain-containing protein</fullName>
    </recommendedName>
</protein>
<dbReference type="AlphaFoldDB" id="A0A1D8D5F9"/>
<evidence type="ECO:0000313" key="2">
    <source>
        <dbReference type="EMBL" id="AOS84517.1"/>
    </source>
</evidence>
<reference evidence="2" key="1">
    <citation type="submission" date="2016-09" db="EMBL/GenBank/DDBJ databases">
        <title>Genome sequence of Chlorobaculum limnaeum.</title>
        <authorList>
            <person name="Liu Z."/>
            <person name="Tank M."/>
            <person name="Bryant D.A."/>
        </authorList>
    </citation>
    <scope>NUCLEOTIDE SEQUENCE [LARGE SCALE GENOMIC DNA]</scope>
    <source>
        <strain evidence="2">DSM 1677</strain>
    </source>
</reference>
<dbReference type="Proteomes" id="UP000095185">
    <property type="component" value="Chromosome"/>
</dbReference>
<dbReference type="RefSeq" id="WP_069810709.1">
    <property type="nucleotide sequence ID" value="NZ_CP017305.1"/>
</dbReference>
<sequence>MPDKFEFFKNKRPDRVYLSRSLTERLSRKNESGVVEPYSRPFRIVSKVIDSTESHQFFKDGKQVSLRITEGQRQEIKAKFYEDTRGISTLQIQKYTIESGSPHSVYFTFVDKEISILFNFLRNIEILPLDGDGSAKLDDKFVESIVLTKEQALQLLRQQPDLLEELSKNDITAQDVATLGYRRKQLSDFEKLLTDPAFFEQCKTALGSNKKPEDVWQNFFEKNTWIFGYGLNYFLNSPLDGEKFEQVVKGHDFVGAGKRVDALLKTHGFVSALSFGEIKTHKTHLLKQTSIPYRKESWQISDDLSGGIAQVQRSVQISLSNIRSRTLIKNETGEPTGEEVFMYQPKSFLVIGSLSEFQGKYGINEEKYSSFELFRRNLTSPEIITFDELYQRAKFIAESSEA</sequence>
<evidence type="ECO:0000313" key="3">
    <source>
        <dbReference type="Proteomes" id="UP000095185"/>
    </source>
</evidence>
<name>A0A1D8D5F9_CHLLM</name>
<dbReference type="OrthoDB" id="784881at2"/>
<dbReference type="Pfam" id="PF14082">
    <property type="entry name" value="SduA_C"/>
    <property type="match status" value="1"/>
</dbReference>
<proteinExistence type="predicted"/>